<comment type="caution">
    <text evidence="1">The sequence shown here is derived from an EMBL/GenBank/DDBJ whole genome shotgun (WGS) entry which is preliminary data.</text>
</comment>
<evidence type="ECO:0000313" key="1">
    <source>
        <dbReference type="EMBL" id="KAL0123689.1"/>
    </source>
</evidence>
<reference evidence="1 2" key="1">
    <citation type="submission" date="2023-03" db="EMBL/GenBank/DDBJ databases">
        <title>High recombination rates correlate with genetic variation in Cardiocondyla obscurior ants.</title>
        <authorList>
            <person name="Errbii M."/>
        </authorList>
    </citation>
    <scope>NUCLEOTIDE SEQUENCE [LARGE SCALE GENOMIC DNA]</scope>
    <source>
        <strain evidence="1">Alpha-2009</strain>
        <tissue evidence="1">Whole body</tissue>
    </source>
</reference>
<protein>
    <submittedName>
        <fullName evidence="1">Uncharacterized protein</fullName>
    </submittedName>
</protein>
<evidence type="ECO:0000313" key="2">
    <source>
        <dbReference type="Proteomes" id="UP001430953"/>
    </source>
</evidence>
<sequence>MTSCLEVIVFKEYLWHSNTSRRDVTRYVGVVTRGLHAFTITCTFIVQSREVKCVRKKKKKIRFSIRKSKQSRISFLYFFKIKK</sequence>
<proteinExistence type="predicted"/>
<organism evidence="1 2">
    <name type="scientific">Cardiocondyla obscurior</name>
    <dbReference type="NCBI Taxonomy" id="286306"/>
    <lineage>
        <taxon>Eukaryota</taxon>
        <taxon>Metazoa</taxon>
        <taxon>Ecdysozoa</taxon>
        <taxon>Arthropoda</taxon>
        <taxon>Hexapoda</taxon>
        <taxon>Insecta</taxon>
        <taxon>Pterygota</taxon>
        <taxon>Neoptera</taxon>
        <taxon>Endopterygota</taxon>
        <taxon>Hymenoptera</taxon>
        <taxon>Apocrita</taxon>
        <taxon>Aculeata</taxon>
        <taxon>Formicoidea</taxon>
        <taxon>Formicidae</taxon>
        <taxon>Myrmicinae</taxon>
        <taxon>Cardiocondyla</taxon>
    </lineage>
</organism>
<dbReference type="EMBL" id="JADYXP020000005">
    <property type="protein sequence ID" value="KAL0123689.1"/>
    <property type="molecule type" value="Genomic_DNA"/>
</dbReference>
<gene>
    <name evidence="1" type="ORF">PUN28_005893</name>
</gene>
<keyword evidence="2" id="KW-1185">Reference proteome</keyword>
<accession>A0AAW2G9U1</accession>
<name>A0AAW2G9U1_9HYME</name>
<dbReference type="Proteomes" id="UP001430953">
    <property type="component" value="Unassembled WGS sequence"/>
</dbReference>
<dbReference type="AlphaFoldDB" id="A0AAW2G9U1"/>